<keyword evidence="2" id="KW-1185">Reference proteome</keyword>
<protein>
    <submittedName>
        <fullName evidence="1">Uncharacterized protein</fullName>
    </submittedName>
</protein>
<evidence type="ECO:0000313" key="1">
    <source>
        <dbReference type="EMBL" id="KAF6405104.1"/>
    </source>
</evidence>
<dbReference type="Proteomes" id="UP000593571">
    <property type="component" value="Unassembled WGS sequence"/>
</dbReference>
<comment type="caution">
    <text evidence="1">The sequence shown here is derived from an EMBL/GenBank/DDBJ whole genome shotgun (WGS) entry which is preliminary data.</text>
</comment>
<accession>A0A7J8C2L9</accession>
<sequence>MSELSHFCFVSVFLRGTDLQIKQEASHRDAESRDGLALSVNLVETFRNKFHERQETYEIPTAWLAKTSELCNLFFGAMDPFGKQETLWRPFQSNACKTQVIKDSALQRKPIMSNCISRHGPPFLSLGDWDHEVCGAVERYFADKEKSLVEVYRIGLPQGEGPMGGFAFKWVCLDTSVEDCLHLPLVNFRFLFLTIPCAQTSTD</sequence>
<evidence type="ECO:0000313" key="2">
    <source>
        <dbReference type="Proteomes" id="UP000593571"/>
    </source>
</evidence>
<proteinExistence type="predicted"/>
<name>A0A7J8C2L9_ROUAE</name>
<dbReference type="AlphaFoldDB" id="A0A7J8C2L9"/>
<gene>
    <name evidence="1" type="ORF">HJG63_009414</name>
</gene>
<dbReference type="EMBL" id="JACASE010000015">
    <property type="protein sequence ID" value="KAF6405104.1"/>
    <property type="molecule type" value="Genomic_DNA"/>
</dbReference>
<reference evidence="1 2" key="1">
    <citation type="journal article" date="2020" name="Nature">
        <title>Six reference-quality genomes reveal evolution of bat adaptations.</title>
        <authorList>
            <person name="Jebb D."/>
            <person name="Huang Z."/>
            <person name="Pippel M."/>
            <person name="Hughes G.M."/>
            <person name="Lavrichenko K."/>
            <person name="Devanna P."/>
            <person name="Winkler S."/>
            <person name="Jermiin L.S."/>
            <person name="Skirmuntt E.C."/>
            <person name="Katzourakis A."/>
            <person name="Burkitt-Gray L."/>
            <person name="Ray D.A."/>
            <person name="Sullivan K.A.M."/>
            <person name="Roscito J.G."/>
            <person name="Kirilenko B.M."/>
            <person name="Davalos L.M."/>
            <person name="Corthals A.P."/>
            <person name="Power M.L."/>
            <person name="Jones G."/>
            <person name="Ransome R.D."/>
            <person name="Dechmann D.K.N."/>
            <person name="Locatelli A.G."/>
            <person name="Puechmaille S.J."/>
            <person name="Fedrigo O."/>
            <person name="Jarvis E.D."/>
            <person name="Hiller M."/>
            <person name="Vernes S.C."/>
            <person name="Myers E.W."/>
            <person name="Teeling E.C."/>
        </authorList>
    </citation>
    <scope>NUCLEOTIDE SEQUENCE [LARGE SCALE GENOMIC DNA]</scope>
    <source>
        <strain evidence="1">MRouAeg1</strain>
        <tissue evidence="1">Muscle</tissue>
    </source>
</reference>
<organism evidence="1 2">
    <name type="scientific">Rousettus aegyptiacus</name>
    <name type="common">Egyptian fruit bat</name>
    <name type="synonym">Pteropus aegyptiacus</name>
    <dbReference type="NCBI Taxonomy" id="9407"/>
    <lineage>
        <taxon>Eukaryota</taxon>
        <taxon>Metazoa</taxon>
        <taxon>Chordata</taxon>
        <taxon>Craniata</taxon>
        <taxon>Vertebrata</taxon>
        <taxon>Euteleostomi</taxon>
        <taxon>Mammalia</taxon>
        <taxon>Eutheria</taxon>
        <taxon>Laurasiatheria</taxon>
        <taxon>Chiroptera</taxon>
        <taxon>Yinpterochiroptera</taxon>
        <taxon>Pteropodoidea</taxon>
        <taxon>Pteropodidae</taxon>
        <taxon>Rousettinae</taxon>
        <taxon>Rousettus</taxon>
    </lineage>
</organism>